<dbReference type="PANTHER" id="PTHR43163:SF6">
    <property type="entry name" value="DIPEPTIDE TRANSPORT SYSTEM PERMEASE PROTEIN DPPB-RELATED"/>
    <property type="match status" value="1"/>
</dbReference>
<keyword evidence="5 7" id="KW-1133">Transmembrane helix</keyword>
<feature type="transmembrane region" description="Helical" evidence="7">
    <location>
        <begin position="99"/>
        <end position="120"/>
    </location>
</feature>
<evidence type="ECO:0000256" key="2">
    <source>
        <dbReference type="ARBA" id="ARBA00022448"/>
    </source>
</evidence>
<protein>
    <submittedName>
        <fullName evidence="13">ABC transporter permease</fullName>
    </submittedName>
</protein>
<proteinExistence type="inferred from homology"/>
<feature type="transmembrane region" description="Helical" evidence="7">
    <location>
        <begin position="286"/>
        <end position="312"/>
    </location>
</feature>
<reference evidence="12 16" key="2">
    <citation type="submission" date="2018-09" db="EMBL/GenBank/DDBJ databases">
        <title>Murine metabolic-syndrome-specific gut microbial biobank.</title>
        <authorList>
            <person name="Liu C."/>
        </authorList>
    </citation>
    <scope>NUCLEOTIDE SEQUENCE [LARGE SCALE GENOMIC DNA]</scope>
    <source>
        <strain evidence="12 16">C-30</strain>
    </source>
</reference>
<dbReference type="KEGG" id="lmur:CPS94_04550"/>
<dbReference type="PANTHER" id="PTHR43163">
    <property type="entry name" value="DIPEPTIDE TRANSPORT SYSTEM PERMEASE PROTEIN DPPB-RELATED"/>
    <property type="match status" value="1"/>
</dbReference>
<feature type="domain" description="ABC transmembrane type-1" evidence="8">
    <location>
        <begin position="95"/>
        <end position="305"/>
    </location>
</feature>
<evidence type="ECO:0000256" key="6">
    <source>
        <dbReference type="ARBA" id="ARBA00023136"/>
    </source>
</evidence>
<feature type="transmembrane region" description="Helical" evidence="7">
    <location>
        <begin position="132"/>
        <end position="155"/>
    </location>
</feature>
<evidence type="ECO:0000256" key="1">
    <source>
        <dbReference type="ARBA" id="ARBA00004651"/>
    </source>
</evidence>
<evidence type="ECO:0000256" key="3">
    <source>
        <dbReference type="ARBA" id="ARBA00022475"/>
    </source>
</evidence>
<dbReference type="SUPFAM" id="SSF161098">
    <property type="entry name" value="MetI-like"/>
    <property type="match status" value="1"/>
</dbReference>
<evidence type="ECO:0000313" key="12">
    <source>
        <dbReference type="EMBL" id="RXV66056.1"/>
    </source>
</evidence>
<dbReference type="CDD" id="cd06261">
    <property type="entry name" value="TM_PBP2"/>
    <property type="match status" value="1"/>
</dbReference>
<dbReference type="EMBL" id="CP040852">
    <property type="protein sequence ID" value="QIA90065.1"/>
    <property type="molecule type" value="Genomic_DNA"/>
</dbReference>
<dbReference type="AlphaFoldDB" id="A0A2Z4VZ37"/>
<organism evidence="13 17">
    <name type="scientific">Ligilactobacillus murinus</name>
    <dbReference type="NCBI Taxonomy" id="1622"/>
    <lineage>
        <taxon>Bacteria</taxon>
        <taxon>Bacillati</taxon>
        <taxon>Bacillota</taxon>
        <taxon>Bacilli</taxon>
        <taxon>Lactobacillales</taxon>
        <taxon>Lactobacillaceae</taxon>
        <taxon>Ligilactobacillus</taxon>
    </lineage>
</organism>
<evidence type="ECO:0000313" key="15">
    <source>
        <dbReference type="Proteomes" id="UP000250153"/>
    </source>
</evidence>
<dbReference type="InterPro" id="IPR000515">
    <property type="entry name" value="MetI-like"/>
</dbReference>
<evidence type="ECO:0000313" key="18">
    <source>
        <dbReference type="Proteomes" id="UP000463931"/>
    </source>
</evidence>
<evidence type="ECO:0000313" key="9">
    <source>
        <dbReference type="EMBL" id="AWZ38258.1"/>
    </source>
</evidence>
<evidence type="ECO:0000256" key="7">
    <source>
        <dbReference type="RuleBase" id="RU363032"/>
    </source>
</evidence>
<dbReference type="InterPro" id="IPR035906">
    <property type="entry name" value="MetI-like_sf"/>
</dbReference>
<dbReference type="Proteomes" id="UP000463931">
    <property type="component" value="Chromosome"/>
</dbReference>
<sequence length="319" mass="36073">MWKTIIRRILIMIPELILLSVLVFMLAKLMPGDPFTGLLTPQTSAAQVHELKVRAGLYDPWYVQYWRWIVHMFQGDLGMSYQFKSPVANLIAERATNTLWLSLLTVILSYAIAIPLGVIAGRYENTKRDKLIQFYSFVVYAIPAFVFYLLGVYFFGYKLHWFPTSGSVSVSADSGLSYLFSRLDHMILPALLMAILSTTSIIQYLRSEIIDNTNQDFVKTARSKGVSEKMVFWKHILRNSLLPIAAFFGYSITGLLGGSIFLETIFGYPGMGLLFMDSIVSRDYSVITALVMLYGLLNLIGTLLSDIVLSIVDPRVRIE</sequence>
<evidence type="ECO:0000313" key="13">
    <source>
        <dbReference type="EMBL" id="TGY52137.1"/>
    </source>
</evidence>
<dbReference type="InterPro" id="IPR045621">
    <property type="entry name" value="BPD_transp_1_N"/>
</dbReference>
<keyword evidence="14" id="KW-1185">Reference proteome</keyword>
<gene>
    <name evidence="10" type="ORF">CPQ89_06920</name>
    <name evidence="9" type="ORF">CPS94_04550</name>
    <name evidence="12" type="ORF">D6C19_10405</name>
    <name evidence="13" type="ORF">E5340_10775</name>
    <name evidence="11" type="ORF">FEE40_07880</name>
</gene>
<dbReference type="Pfam" id="PF19300">
    <property type="entry name" value="BPD_transp_1_N"/>
    <property type="match status" value="1"/>
</dbReference>
<dbReference type="EMBL" id="CP023565">
    <property type="protein sequence ID" value="AWZ38258.1"/>
    <property type="molecule type" value="Genomic_DNA"/>
</dbReference>
<evidence type="ECO:0000313" key="16">
    <source>
        <dbReference type="Proteomes" id="UP000289316"/>
    </source>
</evidence>
<reference evidence="11 18" key="3">
    <citation type="journal article" date="2019" name="Nat. Med.">
        <title>Preventing dysbiosis of the neonatal mouse intestinal microbiome protects against late-onset sepsis.</title>
        <authorList>
            <person name="Singer J.R."/>
            <person name="Blosser E.G."/>
            <person name="Zindl C.L."/>
            <person name="Silberger D.J."/>
            <person name="Conlan S."/>
            <person name="Laufer V.A."/>
            <person name="DiToro D."/>
            <person name="Deming C."/>
            <person name="Kumar R."/>
            <person name="Morrow C.D."/>
            <person name="Segre J.A."/>
            <person name="Gray M.J."/>
            <person name="Randolph D.A."/>
            <person name="Weaver C.T."/>
        </authorList>
    </citation>
    <scope>NUCLEOTIDE SEQUENCE [LARGE SCALE GENOMIC DNA]</scope>
    <source>
        <strain evidence="11 18">V10</strain>
    </source>
</reference>
<evidence type="ECO:0000313" key="14">
    <source>
        <dbReference type="Proteomes" id="UP000250143"/>
    </source>
</evidence>
<evidence type="ECO:0000259" key="8">
    <source>
        <dbReference type="PROSITE" id="PS50928"/>
    </source>
</evidence>
<dbReference type="GO" id="GO:0055085">
    <property type="term" value="P:transmembrane transport"/>
    <property type="evidence" value="ECO:0007669"/>
    <property type="project" value="InterPro"/>
</dbReference>
<dbReference type="NCBIfam" id="NF045472">
    <property type="entry name" value="Opp4B"/>
    <property type="match status" value="1"/>
</dbReference>
<feature type="transmembrane region" description="Helical" evidence="7">
    <location>
        <begin position="241"/>
        <end position="266"/>
    </location>
</feature>
<dbReference type="Pfam" id="PF00528">
    <property type="entry name" value="BPD_transp_1"/>
    <property type="match status" value="1"/>
</dbReference>
<reference evidence="14 15" key="1">
    <citation type="submission" date="2017-09" db="EMBL/GenBank/DDBJ databases">
        <title>Predominant Lactobacillus spp. isolated from feces of mice subjected to short-term calorie restriction.</title>
        <authorList>
            <person name="Zhang C."/>
            <person name="Zhao L."/>
            <person name="Pan F."/>
        </authorList>
    </citation>
    <scope>NUCLEOTIDE SEQUENCE [LARGE SCALE GENOMIC DNA]</scope>
    <source>
        <strain evidence="10 14">CR141</strain>
        <strain evidence="9 15">CR147</strain>
    </source>
</reference>
<comment type="similarity">
    <text evidence="7">Belongs to the binding-protein-dependent transport system permease family.</text>
</comment>
<comment type="subcellular location">
    <subcellularLocation>
        <location evidence="1 7">Cell membrane</location>
        <topology evidence="1 7">Multi-pass membrane protein</topology>
    </subcellularLocation>
</comment>
<keyword evidence="2 7" id="KW-0813">Transport</keyword>
<dbReference type="GO" id="GO:0005886">
    <property type="term" value="C:plasma membrane"/>
    <property type="evidence" value="ECO:0007669"/>
    <property type="project" value="UniProtKB-SubCell"/>
</dbReference>
<name>A0A2Z4VZ37_9LACO</name>
<dbReference type="OrthoDB" id="9773683at2"/>
<keyword evidence="4 7" id="KW-0812">Transmembrane</keyword>
<dbReference type="EMBL" id="CP023566">
    <property type="protein sequence ID" value="AWZ40755.1"/>
    <property type="molecule type" value="Genomic_DNA"/>
</dbReference>
<dbReference type="RefSeq" id="WP_004048875.1">
    <property type="nucleotide sequence ID" value="NZ_BDFM01000308.1"/>
</dbReference>
<reference evidence="13 17" key="4">
    <citation type="submission" date="2019-04" db="EMBL/GenBank/DDBJ databases">
        <title>Microbes associate with the intestines of laboratory mice.</title>
        <authorList>
            <person name="Navarre W."/>
            <person name="Wong E."/>
            <person name="Huang K."/>
            <person name="Tropini C."/>
            <person name="Ng K."/>
            <person name="Yu B."/>
        </authorList>
    </citation>
    <scope>NUCLEOTIDE SEQUENCE [LARGE SCALE GENOMIC DNA]</scope>
    <source>
        <strain evidence="13 17">NM26_J9</strain>
    </source>
</reference>
<dbReference type="Gene3D" id="1.10.3720.10">
    <property type="entry name" value="MetI-like"/>
    <property type="match status" value="1"/>
</dbReference>
<evidence type="ECO:0000256" key="5">
    <source>
        <dbReference type="ARBA" id="ARBA00022989"/>
    </source>
</evidence>
<dbReference type="STRING" id="1622.GCA_001953785_01245"/>
<evidence type="ECO:0000313" key="10">
    <source>
        <dbReference type="EMBL" id="AWZ40755.1"/>
    </source>
</evidence>
<feature type="transmembrane region" description="Helical" evidence="7">
    <location>
        <begin position="186"/>
        <end position="205"/>
    </location>
</feature>
<accession>A0A2Z4VZ37</accession>
<dbReference type="EMBL" id="QZFR01000108">
    <property type="protein sequence ID" value="RXV66056.1"/>
    <property type="molecule type" value="Genomic_DNA"/>
</dbReference>
<keyword evidence="6 7" id="KW-0472">Membrane</keyword>
<dbReference type="Proteomes" id="UP000250153">
    <property type="component" value="Chromosome"/>
</dbReference>
<dbReference type="EMBL" id="SRYK01000088">
    <property type="protein sequence ID" value="TGY52137.1"/>
    <property type="molecule type" value="Genomic_DNA"/>
</dbReference>
<evidence type="ECO:0000313" key="17">
    <source>
        <dbReference type="Proteomes" id="UP000306855"/>
    </source>
</evidence>
<dbReference type="Proteomes" id="UP000306855">
    <property type="component" value="Unassembled WGS sequence"/>
</dbReference>
<dbReference type="PROSITE" id="PS50928">
    <property type="entry name" value="ABC_TM1"/>
    <property type="match status" value="1"/>
</dbReference>
<dbReference type="GeneID" id="48466398"/>
<dbReference type="Proteomes" id="UP000250143">
    <property type="component" value="Chromosome"/>
</dbReference>
<evidence type="ECO:0000313" key="11">
    <source>
        <dbReference type="EMBL" id="QIA90065.1"/>
    </source>
</evidence>
<evidence type="ECO:0000256" key="4">
    <source>
        <dbReference type="ARBA" id="ARBA00022692"/>
    </source>
</evidence>
<keyword evidence="3" id="KW-1003">Cell membrane</keyword>
<dbReference type="Proteomes" id="UP000289316">
    <property type="component" value="Unassembled WGS sequence"/>
</dbReference>